<dbReference type="GO" id="GO:0004497">
    <property type="term" value="F:monooxygenase activity"/>
    <property type="evidence" value="ECO:0007669"/>
    <property type="project" value="UniProtKB-KW"/>
</dbReference>
<keyword evidence="2" id="KW-0503">Monooxygenase</keyword>
<evidence type="ECO:0000256" key="2">
    <source>
        <dbReference type="RuleBase" id="RU000461"/>
    </source>
</evidence>
<reference evidence="4 5" key="1">
    <citation type="journal article" date="2013" name="Int. J. Syst. Evol. Microbiol.">
        <title>Ilumatobacter nonamiense sp. nov. and Ilumatobacter coccineum sp. nov., isolated from seashore sand.</title>
        <authorList>
            <person name="Matsumoto A."/>
            <person name="Kasai H."/>
            <person name="Matsuo Y."/>
            <person name="Shizuri Y."/>
            <person name="Ichikawa N."/>
            <person name="Fujita N."/>
            <person name="Omura S."/>
            <person name="Takahashi Y."/>
        </authorList>
    </citation>
    <scope>NUCLEOTIDE SEQUENCE [LARGE SCALE GENOMIC DNA]</scope>
    <source>
        <strain evidence="5">NBRC 103263 / KCTC 29153 / YM16-304</strain>
    </source>
</reference>
<dbReference type="InterPro" id="IPR002397">
    <property type="entry name" value="Cyt_P450_B"/>
</dbReference>
<proteinExistence type="inferred from homology"/>
<comment type="similarity">
    <text evidence="1 2">Belongs to the cytochrome P450 family.</text>
</comment>
<dbReference type="InterPro" id="IPR017972">
    <property type="entry name" value="Cyt_P450_CS"/>
</dbReference>
<keyword evidence="2" id="KW-0408">Iron</keyword>
<protein>
    <submittedName>
        <fullName evidence="4">Putative cytochrome P450</fullName>
    </submittedName>
</protein>
<accession>A0A6C7EFJ7</accession>
<keyword evidence="2" id="KW-0560">Oxidoreductase</keyword>
<organism evidence="4 5">
    <name type="scientific">Ilumatobacter coccineus (strain NBRC 103263 / KCTC 29153 / YM16-304)</name>
    <dbReference type="NCBI Taxonomy" id="1313172"/>
    <lineage>
        <taxon>Bacteria</taxon>
        <taxon>Bacillati</taxon>
        <taxon>Actinomycetota</taxon>
        <taxon>Acidimicrobiia</taxon>
        <taxon>Acidimicrobiales</taxon>
        <taxon>Ilumatobacteraceae</taxon>
        <taxon>Ilumatobacter</taxon>
    </lineage>
</organism>
<dbReference type="InterPro" id="IPR001128">
    <property type="entry name" value="Cyt_P450"/>
</dbReference>
<dbReference type="GO" id="GO:0005506">
    <property type="term" value="F:iron ion binding"/>
    <property type="evidence" value="ECO:0007669"/>
    <property type="project" value="InterPro"/>
</dbReference>
<dbReference type="PANTHER" id="PTHR46696:SF6">
    <property type="entry name" value="P450, PUTATIVE (EUROFUNG)-RELATED"/>
    <property type="match status" value="1"/>
</dbReference>
<gene>
    <name evidence="4" type="ORF">YM304_36250</name>
</gene>
<dbReference type="GO" id="GO:0020037">
    <property type="term" value="F:heme binding"/>
    <property type="evidence" value="ECO:0007669"/>
    <property type="project" value="InterPro"/>
</dbReference>
<dbReference type="Pfam" id="PF00067">
    <property type="entry name" value="p450"/>
    <property type="match status" value="1"/>
</dbReference>
<dbReference type="EMBL" id="AP012057">
    <property type="protein sequence ID" value="BAN03939.1"/>
    <property type="molecule type" value="Genomic_DNA"/>
</dbReference>
<keyword evidence="2" id="KW-0349">Heme</keyword>
<dbReference type="RefSeq" id="WP_015443186.1">
    <property type="nucleotide sequence ID" value="NC_020520.1"/>
</dbReference>
<dbReference type="InterPro" id="IPR036396">
    <property type="entry name" value="Cyt_P450_sf"/>
</dbReference>
<dbReference type="PANTHER" id="PTHR46696">
    <property type="entry name" value="P450, PUTATIVE (EUROFUNG)-RELATED"/>
    <property type="match status" value="1"/>
</dbReference>
<dbReference type="KEGG" id="aym:YM304_36250"/>
<dbReference type="PROSITE" id="PS00086">
    <property type="entry name" value="CYTOCHROME_P450"/>
    <property type="match status" value="1"/>
</dbReference>
<dbReference type="Gene3D" id="1.10.630.10">
    <property type="entry name" value="Cytochrome P450"/>
    <property type="match status" value="1"/>
</dbReference>
<evidence type="ECO:0000256" key="3">
    <source>
        <dbReference type="SAM" id="MobiDB-lite"/>
    </source>
</evidence>
<evidence type="ECO:0000256" key="1">
    <source>
        <dbReference type="ARBA" id="ARBA00010617"/>
    </source>
</evidence>
<keyword evidence="2" id="KW-0479">Metal-binding</keyword>
<dbReference type="Proteomes" id="UP000011863">
    <property type="component" value="Chromosome"/>
</dbReference>
<dbReference type="OrthoDB" id="3599725at2"/>
<dbReference type="GO" id="GO:0016705">
    <property type="term" value="F:oxidoreductase activity, acting on paired donors, with incorporation or reduction of molecular oxygen"/>
    <property type="evidence" value="ECO:0007669"/>
    <property type="project" value="InterPro"/>
</dbReference>
<name>A0A6C7EFJ7_ILUCY</name>
<evidence type="ECO:0000313" key="5">
    <source>
        <dbReference type="Proteomes" id="UP000011863"/>
    </source>
</evidence>
<keyword evidence="5" id="KW-1185">Reference proteome</keyword>
<sequence length="450" mass="50241">MTDTVDTDTPAANDSPAPTGGRFAERDPIFGDSPEGTDVWQRVPYNPDDYGTVRDFANDFDHADPDYNPNAPEVWKDLRESGCPVAHSDRYGGMWVPITHDTVHEVAYDTDHFTSRAVVVSVGRPGDLAMPAPIGGVPPISSDPPFHNQARRLLLPPFAPKQIEPWEDEIRSLCKRLLDDMGEIVPGETVVDAAVQYAQHIPVNVIGRMLGFPEKDEALFRKFVHDALERINEEPGTRDGLDELGKYIAAQIQDHRDNPRDDLTGYLMNVELEGQKLSDEIVGGSIILLLIAGIDTTWSAIGSSLWHLAQTPGDRKRLVDDPEVMTFALEEFLRAYAPVTMARMVAKDHDFHGCPMKKDDWVLLPFPAANRDPKQFEDPDTFVIDREENRHAAFGLGIHRCLGSNLARLELRVAIEEFIARFPNFELAGEVSWSVGQIRGPRVLPVRITE</sequence>
<dbReference type="PRINTS" id="PR00359">
    <property type="entry name" value="BP450"/>
</dbReference>
<dbReference type="SUPFAM" id="SSF48264">
    <property type="entry name" value="Cytochrome P450"/>
    <property type="match status" value="1"/>
</dbReference>
<feature type="region of interest" description="Disordered" evidence="3">
    <location>
        <begin position="1"/>
        <end position="39"/>
    </location>
</feature>
<dbReference type="AlphaFoldDB" id="A0A6C7EFJ7"/>
<evidence type="ECO:0000313" key="4">
    <source>
        <dbReference type="EMBL" id="BAN03939.1"/>
    </source>
</evidence>